<accession>A0A1T4PV63</accession>
<dbReference type="SMART" id="SM00244">
    <property type="entry name" value="PHB"/>
    <property type="match status" value="1"/>
</dbReference>
<dbReference type="NCBIfam" id="TIGR01933">
    <property type="entry name" value="hflK"/>
    <property type="match status" value="1"/>
</dbReference>
<dbReference type="PANTHER" id="PTHR43327">
    <property type="entry name" value="STOMATIN-LIKE PROTEIN 2, MITOCHONDRIAL"/>
    <property type="match status" value="1"/>
</dbReference>
<reference evidence="9" key="1">
    <citation type="submission" date="2017-02" db="EMBL/GenBank/DDBJ databases">
        <authorList>
            <person name="Varghese N."/>
            <person name="Submissions S."/>
        </authorList>
    </citation>
    <scope>NUCLEOTIDE SEQUENCE [LARGE SCALE GENOMIC DNA]</scope>
    <source>
        <strain evidence="9">ATCC BAA-73</strain>
    </source>
</reference>
<dbReference type="Pfam" id="PF01145">
    <property type="entry name" value="Band_7"/>
    <property type="match status" value="1"/>
</dbReference>
<evidence type="ECO:0000313" key="8">
    <source>
        <dbReference type="EMBL" id="SJZ95440.1"/>
    </source>
</evidence>
<comment type="similarity">
    <text evidence="2 6">Belongs to the band 7/mec-2 family. HflK subfamily.</text>
</comment>
<dbReference type="CDD" id="cd03404">
    <property type="entry name" value="SPFH_HflK"/>
    <property type="match status" value="1"/>
</dbReference>
<dbReference type="InterPro" id="IPR050710">
    <property type="entry name" value="Band7/mec-2_domain"/>
</dbReference>
<keyword evidence="4" id="KW-1133">Transmembrane helix</keyword>
<dbReference type="RefSeq" id="WP_078810763.1">
    <property type="nucleotide sequence ID" value="NZ_FUWM01000021.1"/>
</dbReference>
<dbReference type="Gene3D" id="3.30.479.30">
    <property type="entry name" value="Band 7 domain"/>
    <property type="match status" value="1"/>
</dbReference>
<dbReference type="InterPro" id="IPR010201">
    <property type="entry name" value="HflK"/>
</dbReference>
<evidence type="ECO:0000256" key="4">
    <source>
        <dbReference type="ARBA" id="ARBA00022989"/>
    </source>
</evidence>
<keyword evidence="8" id="KW-0378">Hydrolase</keyword>
<feature type="domain" description="Band 7" evidence="7">
    <location>
        <begin position="68"/>
        <end position="247"/>
    </location>
</feature>
<comment type="subunit">
    <text evidence="6">HflC and HflK may interact to form a multimeric complex.</text>
</comment>
<dbReference type="GO" id="GO:0016020">
    <property type="term" value="C:membrane"/>
    <property type="evidence" value="ECO:0007669"/>
    <property type="project" value="UniProtKB-SubCell"/>
</dbReference>
<evidence type="ECO:0000256" key="6">
    <source>
        <dbReference type="RuleBase" id="RU364113"/>
    </source>
</evidence>
<dbReference type="OrthoDB" id="9779595at2"/>
<gene>
    <name evidence="8" type="ORF">SAMN02745118_02330</name>
</gene>
<dbReference type="Proteomes" id="UP000190625">
    <property type="component" value="Unassembled WGS sequence"/>
</dbReference>
<evidence type="ECO:0000256" key="3">
    <source>
        <dbReference type="ARBA" id="ARBA00022692"/>
    </source>
</evidence>
<dbReference type="GO" id="GO:0008233">
    <property type="term" value="F:peptidase activity"/>
    <property type="evidence" value="ECO:0007669"/>
    <property type="project" value="UniProtKB-KW"/>
</dbReference>
<dbReference type="AlphaFoldDB" id="A0A1T4PV63"/>
<comment type="function">
    <text evidence="6">HflC and HflK could encode or regulate a protease.</text>
</comment>
<dbReference type="SUPFAM" id="SSF117892">
    <property type="entry name" value="Band 7/SPFH domain"/>
    <property type="match status" value="1"/>
</dbReference>
<organism evidence="8 9">
    <name type="scientific">Selenihalanaerobacter shriftii</name>
    <dbReference type="NCBI Taxonomy" id="142842"/>
    <lineage>
        <taxon>Bacteria</taxon>
        <taxon>Bacillati</taxon>
        <taxon>Bacillota</taxon>
        <taxon>Clostridia</taxon>
        <taxon>Halanaerobiales</taxon>
        <taxon>Halobacteroidaceae</taxon>
        <taxon>Selenihalanaerobacter</taxon>
    </lineage>
</organism>
<sequence>MSFFDDLLVLFTDKDGEDEEKIININDDGGSDNSSNSGKKSEINLFKVLDKLPVGIILLVLLLIYSSTGIYKVGPKEVGVVTRFGKYIRQAESGLHYHLPYPIEKVYTPQVTRVKRIELGFRTIDPGPPARYSKKKKEALMLTGDLAIVSANAVIKYKIKDPIQYLFWIKNPDDTVRDASEAALRQVVGQNNIQAVLTGKKTQIQLEAKELIQKTLDDYHAGIYINNFLFQDVSVPEPVEDAYRDVASAKEDKHTKVNQAQAHRSQIIPTAKGEASKIVKEAEGYKAKRIAEAEGNVARFNKLLEKYKAGKDVTRTRLYLETMEDILPELNKIIVGNNSQGVLKMLNLDKVQEEGVR</sequence>
<dbReference type="InterPro" id="IPR036013">
    <property type="entry name" value="Band_7/SPFH_dom_sf"/>
</dbReference>
<dbReference type="GO" id="GO:0006508">
    <property type="term" value="P:proteolysis"/>
    <property type="evidence" value="ECO:0007669"/>
    <property type="project" value="UniProtKB-KW"/>
</dbReference>
<keyword evidence="5" id="KW-0472">Membrane</keyword>
<evidence type="ECO:0000256" key="2">
    <source>
        <dbReference type="ARBA" id="ARBA00006971"/>
    </source>
</evidence>
<evidence type="ECO:0000256" key="5">
    <source>
        <dbReference type="ARBA" id="ARBA00023136"/>
    </source>
</evidence>
<dbReference type="InterPro" id="IPR001107">
    <property type="entry name" value="Band_7"/>
</dbReference>
<evidence type="ECO:0000313" key="9">
    <source>
        <dbReference type="Proteomes" id="UP000190625"/>
    </source>
</evidence>
<dbReference type="EMBL" id="FUWM01000021">
    <property type="protein sequence ID" value="SJZ95440.1"/>
    <property type="molecule type" value="Genomic_DNA"/>
</dbReference>
<dbReference type="STRING" id="142842.SAMN02745118_02330"/>
<keyword evidence="3" id="KW-0812">Transmembrane</keyword>
<name>A0A1T4PV63_9FIRM</name>
<evidence type="ECO:0000256" key="1">
    <source>
        <dbReference type="ARBA" id="ARBA00004370"/>
    </source>
</evidence>
<dbReference type="PANTHER" id="PTHR43327:SF2">
    <property type="entry name" value="MODULATOR OF FTSH PROTEASE HFLK"/>
    <property type="match status" value="1"/>
</dbReference>
<keyword evidence="9" id="KW-1185">Reference proteome</keyword>
<keyword evidence="8" id="KW-0645">Protease</keyword>
<evidence type="ECO:0000259" key="7">
    <source>
        <dbReference type="SMART" id="SM00244"/>
    </source>
</evidence>
<protein>
    <recommendedName>
        <fullName evidence="6">Protein HflK</fullName>
    </recommendedName>
</protein>
<proteinExistence type="inferred from homology"/>
<comment type="subcellular location">
    <subcellularLocation>
        <location evidence="1 6">Membrane</location>
    </subcellularLocation>
</comment>